<dbReference type="EMBL" id="LGRX02004697">
    <property type="protein sequence ID" value="KAK3279722.1"/>
    <property type="molecule type" value="Genomic_DNA"/>
</dbReference>
<evidence type="ECO:0000313" key="2">
    <source>
        <dbReference type="Proteomes" id="UP001190700"/>
    </source>
</evidence>
<gene>
    <name evidence="1" type="ORF">CYMTET_12400</name>
</gene>
<proteinExistence type="predicted"/>
<comment type="caution">
    <text evidence="1">The sequence shown here is derived from an EMBL/GenBank/DDBJ whole genome shotgun (WGS) entry which is preliminary data.</text>
</comment>
<dbReference type="Proteomes" id="UP001190700">
    <property type="component" value="Unassembled WGS sequence"/>
</dbReference>
<reference evidence="1 2" key="1">
    <citation type="journal article" date="2015" name="Genome Biol. Evol.">
        <title>Comparative Genomics of a Bacterivorous Green Alga Reveals Evolutionary Causalities and Consequences of Phago-Mixotrophic Mode of Nutrition.</title>
        <authorList>
            <person name="Burns J.A."/>
            <person name="Paasch A."/>
            <person name="Narechania A."/>
            <person name="Kim E."/>
        </authorList>
    </citation>
    <scope>NUCLEOTIDE SEQUENCE [LARGE SCALE GENOMIC DNA]</scope>
    <source>
        <strain evidence="1 2">PLY_AMNH</strain>
    </source>
</reference>
<accession>A0AAE0LC66</accession>
<keyword evidence="2" id="KW-1185">Reference proteome</keyword>
<organism evidence="1 2">
    <name type="scientific">Cymbomonas tetramitiformis</name>
    <dbReference type="NCBI Taxonomy" id="36881"/>
    <lineage>
        <taxon>Eukaryota</taxon>
        <taxon>Viridiplantae</taxon>
        <taxon>Chlorophyta</taxon>
        <taxon>Pyramimonadophyceae</taxon>
        <taxon>Pyramimonadales</taxon>
        <taxon>Pyramimonadaceae</taxon>
        <taxon>Cymbomonas</taxon>
    </lineage>
</organism>
<sequence length="175" mass="19672">MFTCRHDAVQDVLVEMLRKVFDPASVWKMYIYHRSYSPRYEPDIKVLNYDGRGRGLIIGMVIGFPCASSYVGAASREPRRGAGVEEGRGEYLCGDVSPHKLVPFAVETFRGLGVQAKKFLGVCAERGYDRLGPELVSATWSTPTFKSYWGRKLMVALRGLQAFGLHTWALDDFPQ</sequence>
<evidence type="ECO:0000313" key="1">
    <source>
        <dbReference type="EMBL" id="KAK3279722.1"/>
    </source>
</evidence>
<dbReference type="AlphaFoldDB" id="A0AAE0LC66"/>
<protein>
    <submittedName>
        <fullName evidence="1">Uncharacterized protein</fullName>
    </submittedName>
</protein>
<name>A0AAE0LC66_9CHLO</name>